<dbReference type="Proteomes" id="UP000006420">
    <property type="component" value="Unassembled WGS sequence"/>
</dbReference>
<sequence length="233" mass="27559">MKFHTEEQLDEQNKRLLSEIRNKISVKFEVFNKPYFENYSINDSVIIYVNPKIFKNSSVAHELLHAWFRGLGLHGSNMIYLSAREKPKFSVVFDKKLCDHIGNCMDHYKIYPKFLEMGYAPEDFLSSKGMQCDINSIRKLRVQNNGVYSAKHLNNYIGYLISIYADHLPNDYSQHLAQMQSVEPELFDIVTEFWKAWKNVDIENPDPITRMDFEAINDFIMNMENWMESRSIY</sequence>
<dbReference type="AlphaFoldDB" id="F8X3N1"/>
<evidence type="ECO:0000313" key="2">
    <source>
        <dbReference type="Proteomes" id="UP000006420"/>
    </source>
</evidence>
<dbReference type="RefSeq" id="WP_006844205.1">
    <property type="nucleotide sequence ID" value="NZ_AQWJ01000008.1"/>
</dbReference>
<reference evidence="1 2" key="1">
    <citation type="submission" date="2011-04" db="EMBL/GenBank/DDBJ databases">
        <title>The Genome Sequence of Dysgonomonas mossii DSM 22836.</title>
        <authorList>
            <consortium name="The Broad Institute Genome Sequencing Platform"/>
            <person name="Earl A."/>
            <person name="Ward D."/>
            <person name="Feldgarden M."/>
            <person name="Gevers D."/>
            <person name="Pudlo N."/>
            <person name="Martens E."/>
            <person name="Allen-Vercoe E."/>
            <person name="Young S.K."/>
            <person name="Zeng Q."/>
            <person name="Gargeya S."/>
            <person name="Fitzgerald M."/>
            <person name="Haas B."/>
            <person name="Abouelleil A."/>
            <person name="Alvarado L."/>
            <person name="Arachchi H.M."/>
            <person name="Berlin A."/>
            <person name="Brown A."/>
            <person name="Chapman S.B."/>
            <person name="Chen Z."/>
            <person name="Dunbar C."/>
            <person name="Freedman E."/>
            <person name="Gearin G."/>
            <person name="Gellesch M."/>
            <person name="Goldberg J."/>
            <person name="Griggs A."/>
            <person name="Gujja S."/>
            <person name="Heiman D."/>
            <person name="Howarth C."/>
            <person name="Larson L."/>
            <person name="Lui A."/>
            <person name="MacDonald P.J.P."/>
            <person name="Mehta T."/>
            <person name="Montmayeur A."/>
            <person name="Murphy C."/>
            <person name="Neiman D."/>
            <person name="Pearson M."/>
            <person name="Priest M."/>
            <person name="Roberts A."/>
            <person name="Saif S."/>
            <person name="Shea T."/>
            <person name="Shenoy N."/>
            <person name="Sisk P."/>
            <person name="Stolte C."/>
            <person name="Sykes S."/>
            <person name="Yandava C."/>
            <person name="Wortman J."/>
            <person name="Nusbaum C."/>
            <person name="Birren B."/>
        </authorList>
    </citation>
    <scope>NUCLEOTIDE SEQUENCE [LARGE SCALE GENOMIC DNA]</scope>
    <source>
        <strain evidence="1 2">DSM 22836</strain>
    </source>
</reference>
<gene>
    <name evidence="1" type="ORF">HMPREF9456_02840</name>
</gene>
<evidence type="ECO:0000313" key="1">
    <source>
        <dbReference type="EMBL" id="EGK05341.1"/>
    </source>
</evidence>
<organism evidence="1 2">
    <name type="scientific">Dysgonomonas mossii DSM 22836</name>
    <dbReference type="NCBI Taxonomy" id="742767"/>
    <lineage>
        <taxon>Bacteria</taxon>
        <taxon>Pseudomonadati</taxon>
        <taxon>Bacteroidota</taxon>
        <taxon>Bacteroidia</taxon>
        <taxon>Bacteroidales</taxon>
        <taxon>Dysgonomonadaceae</taxon>
        <taxon>Dysgonomonas</taxon>
    </lineage>
</organism>
<protein>
    <submittedName>
        <fullName evidence="1">Uncharacterized protein</fullName>
    </submittedName>
</protein>
<dbReference type="OrthoDB" id="1123391at2"/>
<dbReference type="EMBL" id="ADLW01000015">
    <property type="protein sequence ID" value="EGK05341.1"/>
    <property type="molecule type" value="Genomic_DNA"/>
</dbReference>
<keyword evidence="2" id="KW-1185">Reference proteome</keyword>
<name>F8X3N1_9BACT</name>
<dbReference type="eggNOG" id="ENOG50335PT">
    <property type="taxonomic scope" value="Bacteria"/>
</dbReference>
<dbReference type="GeneID" id="78083458"/>
<dbReference type="HOGENOM" id="CLU_1169021_0_0_10"/>
<proteinExistence type="predicted"/>
<accession>F8X3N1</accession>
<dbReference type="STRING" id="742767.HMPREF9456_02840"/>
<comment type="caution">
    <text evidence="1">The sequence shown here is derived from an EMBL/GenBank/DDBJ whole genome shotgun (WGS) entry which is preliminary data.</text>
</comment>